<reference evidence="1 2" key="1">
    <citation type="submission" date="2018-03" db="EMBL/GenBank/DDBJ databases">
        <title>Genomic Encyclopedia of Archaeal and Bacterial Type Strains, Phase II (KMG-II): from individual species to whole genera.</title>
        <authorList>
            <person name="Goeker M."/>
        </authorList>
    </citation>
    <scope>NUCLEOTIDE SEQUENCE [LARGE SCALE GENOMIC DNA]</scope>
    <source>
        <strain evidence="1 2">DSM 24859</strain>
    </source>
</reference>
<protein>
    <submittedName>
        <fullName evidence="1">Uncharacterized protein</fullName>
    </submittedName>
</protein>
<sequence>MIELRKKVKFDVDQMILDCYYLPDCKIRCRSENIGKGQIISKKRASRFDPERSFNQFYITITCWPVFSFPVRI</sequence>
<gene>
    <name evidence="1" type="ORF">CLV51_105309</name>
</gene>
<proteinExistence type="predicted"/>
<comment type="caution">
    <text evidence="1">The sequence shown here is derived from an EMBL/GenBank/DDBJ whole genome shotgun (WGS) entry which is preliminary data.</text>
</comment>
<organism evidence="1 2">
    <name type="scientific">Chitinophaga niastensis</name>
    <dbReference type="NCBI Taxonomy" id="536980"/>
    <lineage>
        <taxon>Bacteria</taxon>
        <taxon>Pseudomonadati</taxon>
        <taxon>Bacteroidota</taxon>
        <taxon>Chitinophagia</taxon>
        <taxon>Chitinophagales</taxon>
        <taxon>Chitinophagaceae</taxon>
        <taxon>Chitinophaga</taxon>
    </lineage>
</organism>
<evidence type="ECO:0000313" key="2">
    <source>
        <dbReference type="Proteomes" id="UP000240971"/>
    </source>
</evidence>
<evidence type="ECO:0000313" key="1">
    <source>
        <dbReference type="EMBL" id="PSL44936.1"/>
    </source>
</evidence>
<dbReference type="Proteomes" id="UP000240971">
    <property type="component" value="Unassembled WGS sequence"/>
</dbReference>
<accession>A0A2P8HFE3</accession>
<dbReference type="EMBL" id="PYAW01000005">
    <property type="protein sequence ID" value="PSL44936.1"/>
    <property type="molecule type" value="Genomic_DNA"/>
</dbReference>
<name>A0A2P8HFE3_CHINA</name>
<dbReference type="AlphaFoldDB" id="A0A2P8HFE3"/>
<keyword evidence="2" id="KW-1185">Reference proteome</keyword>